<name>A0A139ANZ2_GONPJ</name>
<dbReference type="AlphaFoldDB" id="A0A139ANZ2"/>
<feature type="region of interest" description="Disordered" evidence="1">
    <location>
        <begin position="225"/>
        <end position="261"/>
    </location>
</feature>
<protein>
    <submittedName>
        <fullName evidence="2">Uncharacterized protein</fullName>
    </submittedName>
</protein>
<feature type="compositionally biased region" description="Basic residues" evidence="1">
    <location>
        <begin position="158"/>
        <end position="169"/>
    </location>
</feature>
<feature type="compositionally biased region" description="Polar residues" evidence="1">
    <location>
        <begin position="252"/>
        <end position="261"/>
    </location>
</feature>
<evidence type="ECO:0000256" key="1">
    <source>
        <dbReference type="SAM" id="MobiDB-lite"/>
    </source>
</evidence>
<organism evidence="2 3">
    <name type="scientific">Gonapodya prolifera (strain JEL478)</name>
    <name type="common">Monoblepharis prolifera</name>
    <dbReference type="NCBI Taxonomy" id="1344416"/>
    <lineage>
        <taxon>Eukaryota</taxon>
        <taxon>Fungi</taxon>
        <taxon>Fungi incertae sedis</taxon>
        <taxon>Chytridiomycota</taxon>
        <taxon>Chytridiomycota incertae sedis</taxon>
        <taxon>Monoblepharidomycetes</taxon>
        <taxon>Monoblepharidales</taxon>
        <taxon>Gonapodyaceae</taxon>
        <taxon>Gonapodya</taxon>
    </lineage>
</organism>
<sequence length="261" mass="29358">MRKEACVDTRQVRCRNDIAPQLDLSVVQTTRGLTPTDMKTCGAKGMVADKSNTSRTIMENERIMETRDTLQKKPQLGLTPTEKKYCGAKIEIEVDVGGTSPTTGGKMQVRDMCEKSLARLPNRQNMTQTRPINGCLRTETRGINKRHCETQVGEKQKHVTPRATRRNKRVEKNDINQTKDDPQARPVHTCQEDARPRGRNMTENASVHNRKVLHRDLTSLWCTPPVEFTPPETPEARNCGAKGEMEADESDTSLTTAFRGV</sequence>
<gene>
    <name evidence="2" type="ORF">M427DRAFT_42628</name>
</gene>
<evidence type="ECO:0000313" key="2">
    <source>
        <dbReference type="EMBL" id="KXS18223.1"/>
    </source>
</evidence>
<accession>A0A139ANZ2</accession>
<reference evidence="2 3" key="1">
    <citation type="journal article" date="2015" name="Genome Biol. Evol.">
        <title>Phylogenomic analyses indicate that early fungi evolved digesting cell walls of algal ancestors of land plants.</title>
        <authorList>
            <person name="Chang Y."/>
            <person name="Wang S."/>
            <person name="Sekimoto S."/>
            <person name="Aerts A.L."/>
            <person name="Choi C."/>
            <person name="Clum A."/>
            <person name="LaButti K.M."/>
            <person name="Lindquist E.A."/>
            <person name="Yee Ngan C."/>
            <person name="Ohm R.A."/>
            <person name="Salamov A.A."/>
            <person name="Grigoriev I.V."/>
            <person name="Spatafora J.W."/>
            <person name="Berbee M.L."/>
        </authorList>
    </citation>
    <scope>NUCLEOTIDE SEQUENCE [LARGE SCALE GENOMIC DNA]</scope>
    <source>
        <strain evidence="2 3">JEL478</strain>
    </source>
</reference>
<keyword evidence="3" id="KW-1185">Reference proteome</keyword>
<feature type="compositionally biased region" description="Basic and acidic residues" evidence="1">
    <location>
        <begin position="170"/>
        <end position="183"/>
    </location>
</feature>
<feature type="region of interest" description="Disordered" evidence="1">
    <location>
        <begin position="150"/>
        <end position="206"/>
    </location>
</feature>
<evidence type="ECO:0000313" key="3">
    <source>
        <dbReference type="Proteomes" id="UP000070544"/>
    </source>
</evidence>
<dbReference type="EMBL" id="KQ965743">
    <property type="protein sequence ID" value="KXS18223.1"/>
    <property type="molecule type" value="Genomic_DNA"/>
</dbReference>
<proteinExistence type="predicted"/>
<dbReference type="Proteomes" id="UP000070544">
    <property type="component" value="Unassembled WGS sequence"/>
</dbReference>